<dbReference type="PANTHER" id="PTHR42718:SF9">
    <property type="entry name" value="MAJOR FACILITATOR SUPERFAMILY MULTIDRUG TRANSPORTER MFSC"/>
    <property type="match status" value="1"/>
</dbReference>
<evidence type="ECO:0000259" key="9">
    <source>
        <dbReference type="PROSITE" id="PS50850"/>
    </source>
</evidence>
<dbReference type="PANTHER" id="PTHR42718">
    <property type="entry name" value="MAJOR FACILITATOR SUPERFAMILY MULTIDRUG TRANSPORTER MFSC"/>
    <property type="match status" value="1"/>
</dbReference>
<keyword evidence="7 8" id="KW-0472">Membrane</keyword>
<keyword evidence="6 8" id="KW-1133">Transmembrane helix</keyword>
<proteinExistence type="inferred from homology"/>
<dbReference type="InterPro" id="IPR020846">
    <property type="entry name" value="MFS_dom"/>
</dbReference>
<dbReference type="CDD" id="cd17503">
    <property type="entry name" value="MFS_LmrB_MDR_like"/>
    <property type="match status" value="1"/>
</dbReference>
<evidence type="ECO:0000256" key="8">
    <source>
        <dbReference type="SAM" id="Phobius"/>
    </source>
</evidence>
<feature type="transmembrane region" description="Helical" evidence="8">
    <location>
        <begin position="235"/>
        <end position="254"/>
    </location>
</feature>
<feature type="transmembrane region" description="Helical" evidence="8">
    <location>
        <begin position="363"/>
        <end position="385"/>
    </location>
</feature>
<evidence type="ECO:0000313" key="11">
    <source>
        <dbReference type="Proteomes" id="UP001410394"/>
    </source>
</evidence>
<evidence type="ECO:0000256" key="6">
    <source>
        <dbReference type="ARBA" id="ARBA00022989"/>
    </source>
</evidence>
<comment type="similarity">
    <text evidence="2">Belongs to the major facilitator superfamily. EmrB family.</text>
</comment>
<feature type="transmembrane region" description="Helical" evidence="8">
    <location>
        <begin position="304"/>
        <end position="326"/>
    </location>
</feature>
<feature type="transmembrane region" description="Helical" evidence="8">
    <location>
        <begin position="56"/>
        <end position="75"/>
    </location>
</feature>
<comment type="subcellular location">
    <subcellularLocation>
        <location evidence="1">Cell membrane</location>
        <topology evidence="1">Multi-pass membrane protein</topology>
    </subcellularLocation>
</comment>
<accession>A0ABU9YYI2</accession>
<dbReference type="EMBL" id="JBDIVE010000004">
    <property type="protein sequence ID" value="MEN3068762.1"/>
    <property type="molecule type" value="Genomic_DNA"/>
</dbReference>
<comment type="caution">
    <text evidence="10">The sequence shown here is derived from an EMBL/GenBank/DDBJ whole genome shotgun (WGS) entry which is preliminary data.</text>
</comment>
<keyword evidence="4" id="KW-1003">Cell membrane</keyword>
<evidence type="ECO:0000256" key="5">
    <source>
        <dbReference type="ARBA" id="ARBA00022692"/>
    </source>
</evidence>
<keyword evidence="11" id="KW-1185">Reference proteome</keyword>
<organism evidence="10 11">
    <name type="scientific">Uliginosibacterium sediminicola</name>
    <dbReference type="NCBI Taxonomy" id="2024550"/>
    <lineage>
        <taxon>Bacteria</taxon>
        <taxon>Pseudomonadati</taxon>
        <taxon>Pseudomonadota</taxon>
        <taxon>Betaproteobacteria</taxon>
        <taxon>Rhodocyclales</taxon>
        <taxon>Zoogloeaceae</taxon>
        <taxon>Uliginosibacterium</taxon>
    </lineage>
</organism>
<evidence type="ECO:0000256" key="2">
    <source>
        <dbReference type="ARBA" id="ARBA00008537"/>
    </source>
</evidence>
<feature type="transmembrane region" description="Helical" evidence="8">
    <location>
        <begin position="16"/>
        <end position="36"/>
    </location>
</feature>
<gene>
    <name evidence="10" type="ORF">ABDB84_09750</name>
</gene>
<keyword evidence="5 8" id="KW-0812">Transmembrane</keyword>
<dbReference type="RefSeq" id="WP_345919532.1">
    <property type="nucleotide sequence ID" value="NZ_JBDIVE010000004.1"/>
</dbReference>
<feature type="transmembrane region" description="Helical" evidence="8">
    <location>
        <begin position="82"/>
        <end position="103"/>
    </location>
</feature>
<evidence type="ECO:0000256" key="4">
    <source>
        <dbReference type="ARBA" id="ARBA00022475"/>
    </source>
</evidence>
<protein>
    <submittedName>
        <fullName evidence="10">DHA2 family efflux MFS transporter permease subunit</fullName>
    </submittedName>
</protein>
<dbReference type="NCBIfam" id="TIGR00711">
    <property type="entry name" value="efflux_EmrB"/>
    <property type="match status" value="1"/>
</dbReference>
<feature type="transmembrane region" description="Helical" evidence="8">
    <location>
        <begin position="109"/>
        <end position="131"/>
    </location>
</feature>
<dbReference type="Pfam" id="PF07690">
    <property type="entry name" value="MFS_1"/>
    <property type="match status" value="1"/>
</dbReference>
<dbReference type="Gene3D" id="1.20.1720.10">
    <property type="entry name" value="Multidrug resistance protein D"/>
    <property type="match status" value="1"/>
</dbReference>
<evidence type="ECO:0000256" key="1">
    <source>
        <dbReference type="ARBA" id="ARBA00004651"/>
    </source>
</evidence>
<dbReference type="Gene3D" id="1.20.1250.20">
    <property type="entry name" value="MFS general substrate transporter like domains"/>
    <property type="match status" value="1"/>
</dbReference>
<evidence type="ECO:0000256" key="3">
    <source>
        <dbReference type="ARBA" id="ARBA00022448"/>
    </source>
</evidence>
<dbReference type="InterPro" id="IPR004638">
    <property type="entry name" value="EmrB-like"/>
</dbReference>
<feature type="domain" description="Major facilitator superfamily (MFS) profile" evidence="9">
    <location>
        <begin position="18"/>
        <end position="505"/>
    </location>
</feature>
<reference evidence="10 11" key="1">
    <citation type="journal article" date="2018" name="Int. J. Syst. Evol. Microbiol.">
        <title>Uliginosibacterium sediminicola sp. nov., isolated from freshwater sediment.</title>
        <authorList>
            <person name="Hwang W.M."/>
            <person name="Kim S.M."/>
            <person name="Kang K."/>
            <person name="Ahn T.Y."/>
        </authorList>
    </citation>
    <scope>NUCLEOTIDE SEQUENCE [LARGE SCALE GENOMIC DNA]</scope>
    <source>
        <strain evidence="10 11">M1-21</strain>
    </source>
</reference>
<dbReference type="Proteomes" id="UP001410394">
    <property type="component" value="Unassembled WGS sequence"/>
</dbReference>
<keyword evidence="3" id="KW-0813">Transport</keyword>
<evidence type="ECO:0000256" key="7">
    <source>
        <dbReference type="ARBA" id="ARBA00023136"/>
    </source>
</evidence>
<feature type="transmembrane region" description="Helical" evidence="8">
    <location>
        <begin position="275"/>
        <end position="298"/>
    </location>
</feature>
<feature type="transmembrane region" description="Helical" evidence="8">
    <location>
        <begin position="170"/>
        <end position="192"/>
    </location>
</feature>
<dbReference type="PROSITE" id="PS50850">
    <property type="entry name" value="MFS"/>
    <property type="match status" value="1"/>
</dbReference>
<sequence>MTAPQPLQPLEGRTRLIATVALSFATFMNVLDTTIANVSLPAIAGDMGVSPNQGTWVITSFAVANAISVPLTGWLTQRFGQVRLFVASILLFTLASFLCGLSTSLPMLIAFRVLQGFVAGPMIPLSQALLMSSYPKEKVGIALAAWSMTTLVAPVMGPILGGWISDNMSWPWIFYVNVPAGLIAAWVVWGIFKTRETATRKLPIDAVGLVLLIVWVSALQLTLDKGKELDWFNSMEIVALAATAFMGFCFFVVWELKEPHPVVDLTLFKLRNFTVSTIAISLGYGLFFGTVVLMPLWLQQYMGYTSTWAGLATAPVGILAIVLSPIVGKNLHKFDARYIASFAFVVFALASWMRSHFTIQADFWSFFAPQFVQGAAMATFFIPLVSISLSQMKPERIPSASGVSSFVRITFGAMGASVFTTLWENRASLHHARLAENISALQPVAANTLTQLQASGMSEQQSLGLIERLLSQQAFTLAADELFWLSCMIFLVLTATVWFAHPVRGGKMAAGGGDH</sequence>
<dbReference type="InterPro" id="IPR011701">
    <property type="entry name" value="MFS"/>
</dbReference>
<feature type="transmembrane region" description="Helical" evidence="8">
    <location>
        <begin position="143"/>
        <end position="164"/>
    </location>
</feature>
<evidence type="ECO:0000313" key="10">
    <source>
        <dbReference type="EMBL" id="MEN3068762.1"/>
    </source>
</evidence>
<feature type="transmembrane region" description="Helical" evidence="8">
    <location>
        <begin position="338"/>
        <end position="357"/>
    </location>
</feature>
<dbReference type="InterPro" id="IPR036259">
    <property type="entry name" value="MFS_trans_sf"/>
</dbReference>
<dbReference type="SUPFAM" id="SSF103473">
    <property type="entry name" value="MFS general substrate transporter"/>
    <property type="match status" value="1"/>
</dbReference>
<name>A0ABU9YYI2_9RHOO</name>
<feature type="transmembrane region" description="Helical" evidence="8">
    <location>
        <begin position="482"/>
        <end position="500"/>
    </location>
</feature>
<feature type="transmembrane region" description="Helical" evidence="8">
    <location>
        <begin position="204"/>
        <end position="223"/>
    </location>
</feature>